<dbReference type="InterPro" id="IPR005538">
    <property type="entry name" value="LrgA/CidA"/>
</dbReference>
<evidence type="ECO:0000256" key="4">
    <source>
        <dbReference type="ARBA" id="ARBA00022989"/>
    </source>
</evidence>
<keyword evidence="5 6" id="KW-0472">Membrane</keyword>
<dbReference type="GO" id="GO:0005886">
    <property type="term" value="C:plasma membrane"/>
    <property type="evidence" value="ECO:0007669"/>
    <property type="project" value="UniProtKB-SubCell"/>
</dbReference>
<evidence type="ECO:0000256" key="6">
    <source>
        <dbReference type="SAM" id="Phobius"/>
    </source>
</evidence>
<evidence type="ECO:0000313" key="8">
    <source>
        <dbReference type="Proteomes" id="UP000183945"/>
    </source>
</evidence>
<keyword evidence="2" id="KW-1003">Cell membrane</keyword>
<evidence type="ECO:0000256" key="1">
    <source>
        <dbReference type="ARBA" id="ARBA00004651"/>
    </source>
</evidence>
<keyword evidence="3 6" id="KW-0812">Transmembrane</keyword>
<accession>A0A1M5JS81</accession>
<dbReference type="PANTHER" id="PTHR33931:SF2">
    <property type="entry name" value="HOLIN-LIKE PROTEIN CIDA"/>
    <property type="match status" value="1"/>
</dbReference>
<feature type="transmembrane region" description="Helical" evidence="6">
    <location>
        <begin position="28"/>
        <end position="45"/>
    </location>
</feature>
<gene>
    <name evidence="7" type="ORF">SAMN05444483_11225</name>
</gene>
<evidence type="ECO:0000256" key="5">
    <source>
        <dbReference type="ARBA" id="ARBA00023136"/>
    </source>
</evidence>
<sequence>MLKSLVYIFGFLFLGETITYFFEMPITGNILGMILIFLALRFKIIKLKDVKPASDKLMKYLILFFIPYGVGLMTHFDIIANYWVPISVAIIASTAFALYVTAIIMEKFGK</sequence>
<feature type="transmembrane region" description="Helical" evidence="6">
    <location>
        <begin position="5"/>
        <end position="22"/>
    </location>
</feature>
<name>A0A1M5JS81_SALEC</name>
<organism evidence="7 8">
    <name type="scientific">Salegentibacter echinorum</name>
    <dbReference type="NCBI Taxonomy" id="1073325"/>
    <lineage>
        <taxon>Bacteria</taxon>
        <taxon>Pseudomonadati</taxon>
        <taxon>Bacteroidota</taxon>
        <taxon>Flavobacteriia</taxon>
        <taxon>Flavobacteriales</taxon>
        <taxon>Flavobacteriaceae</taxon>
        <taxon>Salegentibacter</taxon>
    </lineage>
</organism>
<dbReference type="OrthoDB" id="3176438at2"/>
<dbReference type="EMBL" id="FQVT01000012">
    <property type="protein sequence ID" value="SHG43417.1"/>
    <property type="molecule type" value="Genomic_DNA"/>
</dbReference>
<dbReference type="PANTHER" id="PTHR33931">
    <property type="entry name" value="HOLIN-LIKE PROTEIN CIDA-RELATED"/>
    <property type="match status" value="1"/>
</dbReference>
<dbReference type="AlphaFoldDB" id="A0A1M5JS81"/>
<evidence type="ECO:0000256" key="2">
    <source>
        <dbReference type="ARBA" id="ARBA00022475"/>
    </source>
</evidence>
<keyword evidence="8" id="KW-1185">Reference proteome</keyword>
<feature type="transmembrane region" description="Helical" evidence="6">
    <location>
        <begin position="82"/>
        <end position="105"/>
    </location>
</feature>
<proteinExistence type="predicted"/>
<comment type="subcellular location">
    <subcellularLocation>
        <location evidence="1">Cell membrane</location>
        <topology evidence="1">Multi-pass membrane protein</topology>
    </subcellularLocation>
</comment>
<keyword evidence="4 6" id="KW-1133">Transmembrane helix</keyword>
<reference evidence="8" key="1">
    <citation type="submission" date="2016-11" db="EMBL/GenBank/DDBJ databases">
        <authorList>
            <person name="Varghese N."/>
            <person name="Submissions S."/>
        </authorList>
    </citation>
    <scope>NUCLEOTIDE SEQUENCE [LARGE SCALE GENOMIC DNA]</scope>
    <source>
        <strain evidence="8">DSM 24579</strain>
    </source>
</reference>
<evidence type="ECO:0000313" key="7">
    <source>
        <dbReference type="EMBL" id="SHG43417.1"/>
    </source>
</evidence>
<dbReference type="STRING" id="1073325.SAMN05444483_11225"/>
<feature type="transmembrane region" description="Helical" evidence="6">
    <location>
        <begin position="57"/>
        <end position="76"/>
    </location>
</feature>
<evidence type="ECO:0000256" key="3">
    <source>
        <dbReference type="ARBA" id="ARBA00022692"/>
    </source>
</evidence>
<dbReference type="RefSeq" id="WP_072880812.1">
    <property type="nucleotide sequence ID" value="NZ_FQVT01000012.1"/>
</dbReference>
<dbReference type="Pfam" id="PF03788">
    <property type="entry name" value="LrgA"/>
    <property type="match status" value="1"/>
</dbReference>
<dbReference type="Proteomes" id="UP000183945">
    <property type="component" value="Unassembled WGS sequence"/>
</dbReference>
<protein>
    <submittedName>
        <fullName evidence="7">Holin-like protein</fullName>
    </submittedName>
</protein>